<dbReference type="InterPro" id="IPR007922">
    <property type="entry name" value="DciA-like"/>
</dbReference>
<dbReference type="EMBL" id="CP027432">
    <property type="protein sequence ID" value="QCI28324.1"/>
    <property type="molecule type" value="Genomic_DNA"/>
</dbReference>
<dbReference type="Pfam" id="PF05258">
    <property type="entry name" value="DciA"/>
    <property type="match status" value="1"/>
</dbReference>
<proteinExistence type="predicted"/>
<protein>
    <submittedName>
        <fullName evidence="1">DUF721 domain-containing protein</fullName>
    </submittedName>
</protein>
<name>A0ABX5TIH7_9BACT</name>
<keyword evidence="2" id="KW-1185">Reference proteome</keyword>
<sequence length="142" mass="16759">MKTAKEILSHILAPYESKLSLHRCLRKIIALMPQNYKKYITQMSYKGDVLYIKVSHPALRQEIFYKRNLIFSLIKTMHSAGICKQINPKKIITDYKYSPPPKPPKEIKFYIRKVEDFDIKAKNPEIKKKFEEIKEALKASCR</sequence>
<evidence type="ECO:0000313" key="1">
    <source>
        <dbReference type="EMBL" id="QCI28324.1"/>
    </source>
</evidence>
<gene>
    <name evidence="1" type="ORF">C6V80_04940</name>
</gene>
<evidence type="ECO:0000313" key="2">
    <source>
        <dbReference type="Proteomes" id="UP000298805"/>
    </source>
</evidence>
<accession>A0ABX5TIH7</accession>
<dbReference type="Proteomes" id="UP000298805">
    <property type="component" value="Chromosome"/>
</dbReference>
<organism evidence="1 2">
    <name type="scientific">Caminibacter pacificus</name>
    <dbReference type="NCBI Taxonomy" id="1424653"/>
    <lineage>
        <taxon>Bacteria</taxon>
        <taxon>Pseudomonadati</taxon>
        <taxon>Campylobacterota</taxon>
        <taxon>Epsilonproteobacteria</taxon>
        <taxon>Nautiliales</taxon>
        <taxon>Nautiliaceae</taxon>
        <taxon>Caminibacter</taxon>
    </lineage>
</organism>
<dbReference type="RefSeq" id="WP_123351861.1">
    <property type="nucleotide sequence ID" value="NZ_CP027432.2"/>
</dbReference>
<reference evidence="1" key="1">
    <citation type="submission" date="2019-06" db="EMBL/GenBank/DDBJ databases">
        <title>A comparative analysis of the Nautiliaceae.</title>
        <authorList>
            <person name="Grosche A."/>
            <person name="Smedile F."/>
            <person name="Vetriani C."/>
        </authorList>
    </citation>
    <scope>NUCLEOTIDE SEQUENCE</scope>
    <source>
        <strain evidence="1">TB6</strain>
    </source>
</reference>